<organism evidence="1 2">
    <name type="scientific">Trametes sanguinea</name>
    <dbReference type="NCBI Taxonomy" id="158606"/>
    <lineage>
        <taxon>Eukaryota</taxon>
        <taxon>Fungi</taxon>
        <taxon>Dikarya</taxon>
        <taxon>Basidiomycota</taxon>
        <taxon>Agaricomycotina</taxon>
        <taxon>Agaricomycetes</taxon>
        <taxon>Polyporales</taxon>
        <taxon>Polyporaceae</taxon>
        <taxon>Trametes</taxon>
    </lineage>
</organism>
<sequence>MRSPREGSSRSSPLSARGGLAFWVPNLARAFVADCPQPPPGLEDNIFWFEALTVLAALEWVINYVEPLPTRLAIYTDNLNTVQIFDSFKATPSFDELLLRPAQHHRGRALKRALRRRTSICAIPLHRYFHTPSTYAGGITQMLSISLTSRQPVRQPWTFDRLVRERAVALGYAIDKSTRITYTSHVQSYLTFCKIHGFPIDPTIDTLSFYVVFMCHHIKPDSVDSYLSGICNQLEGLYPHVRQNRRSPLVSRTLKGCIRLFNTPPNRKLPLSVENVLNLLQHFPPSCYENYLFRAILVCGFFGLHRLGELVVSDNRQLHDSRKVIKRSSIRVFDDNFSYVLPTHKAQPYFQGHHVLISADHPDVNPVIIFKEYLDRRDARFRFHSALWITTDGKHPSRAWFLARLRHVLPPTYAGHSLRAGGATYFAARGWSDDRIQALGRWSSEAYRIYIRENPVVLQALLHGRVLQRS</sequence>
<protein>
    <submittedName>
        <fullName evidence="1">Uncharacterized protein</fullName>
    </submittedName>
</protein>
<keyword evidence="2" id="KW-1185">Reference proteome</keyword>
<gene>
    <name evidence="1" type="ORF">NUW54_g12595</name>
</gene>
<proteinExistence type="predicted"/>
<evidence type="ECO:0000313" key="1">
    <source>
        <dbReference type="EMBL" id="KAJ2971042.1"/>
    </source>
</evidence>
<dbReference type="Proteomes" id="UP001144978">
    <property type="component" value="Unassembled WGS sequence"/>
</dbReference>
<name>A0ACC1MWK3_9APHY</name>
<reference evidence="1" key="1">
    <citation type="submission" date="2022-08" db="EMBL/GenBank/DDBJ databases">
        <title>Genome Sequence of Pycnoporus sanguineus.</title>
        <authorList>
            <person name="Buettner E."/>
        </authorList>
    </citation>
    <scope>NUCLEOTIDE SEQUENCE</scope>
    <source>
        <strain evidence="1">CG-C14</strain>
    </source>
</reference>
<evidence type="ECO:0000313" key="2">
    <source>
        <dbReference type="Proteomes" id="UP001144978"/>
    </source>
</evidence>
<dbReference type="EMBL" id="JANSHE010005429">
    <property type="protein sequence ID" value="KAJ2971042.1"/>
    <property type="molecule type" value="Genomic_DNA"/>
</dbReference>
<accession>A0ACC1MWK3</accession>
<comment type="caution">
    <text evidence="1">The sequence shown here is derived from an EMBL/GenBank/DDBJ whole genome shotgun (WGS) entry which is preliminary data.</text>
</comment>